<sequence length="346" mass="39823">MSLFGSFLLTYVYIKCKRDPALWWGSALLLLFVSVASELVNWVNVQVLSRALFGTLILYGTIRLLEEEKIVLSKHFRVLSLVPLIVTVYVVLGKVFGYSQKWFVIVGIPYAISGFAIALSGFFVFSLLREVYNRKAKFLGVLLLSYGFHQMLYPFTRATIKLLPFTFVVSVFLLALAIYEMGKFTLSREFITGDIPIVKVRMKPGLLFISPKKYEELKQPLRDFPVLAFIRYKNFPETWKTFFVTSIHEHKPDIIFPTALPLMSAKVVQYLKETEEKGTRGIVIFDCLEYLRMYNGFEAIAKFLSSLRDYALLYNGTIIGVLDENAWDKRELIILQRIASSMGEYH</sequence>
<feature type="domain" description="DUF835" evidence="2">
    <location>
        <begin position="213"/>
        <end position="337"/>
    </location>
</feature>
<feature type="transmembrane region" description="Helical" evidence="1">
    <location>
        <begin position="78"/>
        <end position="96"/>
    </location>
</feature>
<reference evidence="3" key="1">
    <citation type="journal article" date="2020" name="mSystems">
        <title>Genome- and Community-Level Interaction Insights into Carbon Utilization and Element Cycling Functions of Hydrothermarchaeota in Hydrothermal Sediment.</title>
        <authorList>
            <person name="Zhou Z."/>
            <person name="Liu Y."/>
            <person name="Xu W."/>
            <person name="Pan J."/>
            <person name="Luo Z.H."/>
            <person name="Li M."/>
        </authorList>
    </citation>
    <scope>NUCLEOTIDE SEQUENCE [LARGE SCALE GENOMIC DNA]</scope>
    <source>
        <strain evidence="3">HyVt-93</strain>
    </source>
</reference>
<keyword evidence="1" id="KW-0472">Membrane</keyword>
<dbReference type="InterPro" id="IPR008553">
    <property type="entry name" value="DUF835"/>
</dbReference>
<dbReference type="Pfam" id="PF05763">
    <property type="entry name" value="DUF835"/>
    <property type="match status" value="1"/>
</dbReference>
<dbReference type="AlphaFoldDB" id="A0A7C5JW83"/>
<evidence type="ECO:0000256" key="1">
    <source>
        <dbReference type="SAM" id="Phobius"/>
    </source>
</evidence>
<dbReference type="PANTHER" id="PTHR33531:SF7">
    <property type="entry name" value="HYPOTHETICAL MEMBRANE PROTEIN, CONSERVED"/>
    <property type="match status" value="1"/>
</dbReference>
<dbReference type="Proteomes" id="UP000886217">
    <property type="component" value="Unassembled WGS sequence"/>
</dbReference>
<feature type="transmembrane region" description="Helical" evidence="1">
    <location>
        <begin position="162"/>
        <end position="179"/>
    </location>
</feature>
<feature type="transmembrane region" description="Helical" evidence="1">
    <location>
        <begin position="47"/>
        <end position="66"/>
    </location>
</feature>
<comment type="caution">
    <text evidence="3">The sequence shown here is derived from an EMBL/GenBank/DDBJ whole genome shotgun (WGS) entry which is preliminary data.</text>
</comment>
<protein>
    <submittedName>
        <fullName evidence="3">DUF835 domain-containing protein</fullName>
    </submittedName>
</protein>
<feature type="transmembrane region" description="Helical" evidence="1">
    <location>
        <begin position="21"/>
        <end position="41"/>
    </location>
</feature>
<evidence type="ECO:0000313" key="3">
    <source>
        <dbReference type="EMBL" id="HHI00357.1"/>
    </source>
</evidence>
<accession>A0A7C5JW83</accession>
<keyword evidence="1" id="KW-0812">Transmembrane</keyword>
<dbReference type="PANTHER" id="PTHR33531">
    <property type="entry name" value="RUBRERYTHRIN SUBFAMILY"/>
    <property type="match status" value="1"/>
</dbReference>
<feature type="transmembrane region" description="Helical" evidence="1">
    <location>
        <begin position="102"/>
        <end position="126"/>
    </location>
</feature>
<evidence type="ECO:0000259" key="2">
    <source>
        <dbReference type="Pfam" id="PF05763"/>
    </source>
</evidence>
<keyword evidence="1" id="KW-1133">Transmembrane helix</keyword>
<gene>
    <name evidence="3" type="ORF">ENL40_02590</name>
</gene>
<name>A0A7C5JW83_THELI</name>
<dbReference type="EMBL" id="DRTU01000104">
    <property type="protein sequence ID" value="HHI00357.1"/>
    <property type="molecule type" value="Genomic_DNA"/>
</dbReference>
<organism evidence="3">
    <name type="scientific">Thermococcus litoralis</name>
    <dbReference type="NCBI Taxonomy" id="2265"/>
    <lineage>
        <taxon>Archaea</taxon>
        <taxon>Methanobacteriati</taxon>
        <taxon>Methanobacteriota</taxon>
        <taxon>Thermococci</taxon>
        <taxon>Thermococcales</taxon>
        <taxon>Thermococcaceae</taxon>
        <taxon>Thermococcus</taxon>
    </lineage>
</organism>
<proteinExistence type="predicted"/>